<dbReference type="KEGG" id="apra:G3A50_00655"/>
<protein>
    <submittedName>
        <fullName evidence="1">Uncharacterized protein</fullName>
    </submittedName>
</protein>
<reference evidence="1 2" key="1">
    <citation type="submission" date="2020-02" db="EMBL/GenBank/DDBJ databases">
        <authorList>
            <person name="Li G."/>
        </authorList>
    </citation>
    <scope>NUCLEOTIDE SEQUENCE [LARGE SCALE GENOMIC DNA]</scope>
    <source>
        <strain evidence="1 2">DSM 102029</strain>
    </source>
</reference>
<dbReference type="EMBL" id="CP048630">
    <property type="protein sequence ID" value="QIB32379.1"/>
    <property type="molecule type" value="Genomic_DNA"/>
</dbReference>
<sequence>MQRIEQMAREICLLDLKAKGIEEPRANELADRFWPVLANEIREGLLDGTWPFTAAEIDSLAREYQQILAS</sequence>
<keyword evidence="2" id="KW-1185">Reference proteome</keyword>
<evidence type="ECO:0000313" key="2">
    <source>
        <dbReference type="Proteomes" id="UP000464751"/>
    </source>
</evidence>
<name>A0A6P1YGG7_9HYPH</name>
<accession>A0A6P1YGG7</accession>
<organism evidence="1 2">
    <name type="scientific">Ancylobacter pratisalsi</name>
    <dbReference type="NCBI Taxonomy" id="1745854"/>
    <lineage>
        <taxon>Bacteria</taxon>
        <taxon>Pseudomonadati</taxon>
        <taxon>Pseudomonadota</taxon>
        <taxon>Alphaproteobacteria</taxon>
        <taxon>Hyphomicrobiales</taxon>
        <taxon>Xanthobacteraceae</taxon>
        <taxon>Ancylobacter</taxon>
    </lineage>
</organism>
<dbReference type="Proteomes" id="UP000464751">
    <property type="component" value="Chromosome"/>
</dbReference>
<gene>
    <name evidence="1" type="ORF">G3A50_00655</name>
</gene>
<dbReference type="AlphaFoldDB" id="A0A6P1YGG7"/>
<evidence type="ECO:0000313" key="1">
    <source>
        <dbReference type="EMBL" id="QIB32379.1"/>
    </source>
</evidence>
<proteinExistence type="predicted"/>